<sequence>MCTAITMQGKHFYFGRNLDLARSFGERVTVTPRGFELRFAAQPSSGAHYAMIGTAAAEGLFPLYAEAMNERGLCAAGLNFPESAVYGGRREGMYNVAPHEMIAWLLCRCANAAQAKLLLQNTCVVGEPFGALPVAPLHWLVADRTACFAVEPRADGLHIEDDPFGVLANEPPFPFHAENIRHYLNCTAAYPASRCGIPLAPYGFGAGGFGLPGDLTSASRFVRAAFYRANAGGAGESPEQEALHFFHILGSVEAVRGGALGGGGEREETRYACCMDADAGIYYRKEYGSGRIRAYALAWTEGERLTVFAQPSESGIERVPCP</sequence>
<dbReference type="InterPro" id="IPR052193">
    <property type="entry name" value="Peptidase_C59"/>
</dbReference>
<accession>A0A9D1VU96</accession>
<reference evidence="4" key="1">
    <citation type="journal article" date="2021" name="PeerJ">
        <title>Extensive microbial diversity within the chicken gut microbiome revealed by metagenomics and culture.</title>
        <authorList>
            <person name="Gilroy R."/>
            <person name="Ravi A."/>
            <person name="Getino M."/>
            <person name="Pursley I."/>
            <person name="Horton D.L."/>
            <person name="Alikhan N.F."/>
            <person name="Baker D."/>
            <person name="Gharbi K."/>
            <person name="Hall N."/>
            <person name="Watson M."/>
            <person name="Adriaenssens E.M."/>
            <person name="Foster-Nyarko E."/>
            <person name="Jarju S."/>
            <person name="Secka A."/>
            <person name="Antonio M."/>
            <person name="Oren A."/>
            <person name="Chaudhuri R.R."/>
            <person name="La Ragione R."/>
            <person name="Hildebrand F."/>
            <person name="Pallen M.J."/>
        </authorList>
    </citation>
    <scope>NUCLEOTIDE SEQUENCE</scope>
    <source>
        <strain evidence="4">26628</strain>
    </source>
</reference>
<reference evidence="4" key="2">
    <citation type="submission" date="2021-04" db="EMBL/GenBank/DDBJ databases">
        <authorList>
            <person name="Gilroy R."/>
        </authorList>
    </citation>
    <scope>NUCLEOTIDE SEQUENCE</scope>
    <source>
        <strain evidence="4">26628</strain>
    </source>
</reference>
<dbReference type="AlphaFoldDB" id="A0A9D1VU96"/>
<protein>
    <submittedName>
        <fullName evidence="4">Linear amide C-N hydrolase</fullName>
    </submittedName>
</protein>
<organism evidence="4 5">
    <name type="scientific">Candidatus Borkfalkia faecigallinarum</name>
    <dbReference type="NCBI Taxonomy" id="2838509"/>
    <lineage>
        <taxon>Bacteria</taxon>
        <taxon>Bacillati</taxon>
        <taxon>Bacillota</taxon>
        <taxon>Clostridia</taxon>
        <taxon>Christensenellales</taxon>
        <taxon>Christensenellaceae</taxon>
        <taxon>Candidatus Borkfalkia</taxon>
    </lineage>
</organism>
<dbReference type="PANTHER" id="PTHR35527">
    <property type="entry name" value="CHOLOYLGLYCINE HYDROLASE"/>
    <property type="match status" value="1"/>
</dbReference>
<dbReference type="Gene3D" id="3.60.60.10">
    <property type="entry name" value="Penicillin V Acylase, Chain A"/>
    <property type="match status" value="1"/>
</dbReference>
<dbReference type="Pfam" id="PF02275">
    <property type="entry name" value="CBAH"/>
    <property type="match status" value="1"/>
</dbReference>
<comment type="similarity">
    <text evidence="1">Belongs to the peptidase C59 family.</text>
</comment>
<dbReference type="PANTHER" id="PTHR35527:SF2">
    <property type="entry name" value="HYDROLASE"/>
    <property type="match status" value="1"/>
</dbReference>
<gene>
    <name evidence="4" type="ORF">H9737_03355</name>
</gene>
<feature type="domain" description="Choloylglycine hydrolase/NAAA C-terminal" evidence="3">
    <location>
        <begin position="2"/>
        <end position="297"/>
    </location>
</feature>
<evidence type="ECO:0000256" key="2">
    <source>
        <dbReference type="ARBA" id="ARBA00022801"/>
    </source>
</evidence>
<evidence type="ECO:0000313" key="4">
    <source>
        <dbReference type="EMBL" id="HIX46710.1"/>
    </source>
</evidence>
<evidence type="ECO:0000256" key="1">
    <source>
        <dbReference type="ARBA" id="ARBA00006625"/>
    </source>
</evidence>
<dbReference type="InterPro" id="IPR029055">
    <property type="entry name" value="Ntn_hydrolases_N"/>
</dbReference>
<dbReference type="InterPro" id="IPR029132">
    <property type="entry name" value="CBAH/NAAA_C"/>
</dbReference>
<evidence type="ECO:0000313" key="5">
    <source>
        <dbReference type="Proteomes" id="UP000824249"/>
    </source>
</evidence>
<dbReference type="EMBL" id="DXFD01000052">
    <property type="protein sequence ID" value="HIX46710.1"/>
    <property type="molecule type" value="Genomic_DNA"/>
</dbReference>
<dbReference type="SUPFAM" id="SSF56235">
    <property type="entry name" value="N-terminal nucleophile aminohydrolases (Ntn hydrolases)"/>
    <property type="match status" value="1"/>
</dbReference>
<dbReference type="GO" id="GO:0016787">
    <property type="term" value="F:hydrolase activity"/>
    <property type="evidence" value="ECO:0007669"/>
    <property type="project" value="UniProtKB-KW"/>
</dbReference>
<proteinExistence type="inferred from homology"/>
<name>A0A9D1VU96_9FIRM</name>
<dbReference type="Proteomes" id="UP000824249">
    <property type="component" value="Unassembled WGS sequence"/>
</dbReference>
<keyword evidence="2 4" id="KW-0378">Hydrolase</keyword>
<comment type="caution">
    <text evidence="4">The sequence shown here is derived from an EMBL/GenBank/DDBJ whole genome shotgun (WGS) entry which is preliminary data.</text>
</comment>
<evidence type="ECO:0000259" key="3">
    <source>
        <dbReference type="Pfam" id="PF02275"/>
    </source>
</evidence>